<dbReference type="GO" id="GO:0000049">
    <property type="term" value="F:tRNA binding"/>
    <property type="evidence" value="ECO:0007669"/>
    <property type="project" value="InterPro"/>
</dbReference>
<dbReference type="PANTHER" id="PTHR42780:SF1">
    <property type="entry name" value="ISOLEUCINE--TRNA LIGASE, CYTOPLASMIC"/>
    <property type="match status" value="1"/>
</dbReference>
<proteinExistence type="inferred from homology"/>
<gene>
    <name evidence="15" type="primary">ileS</name>
    <name evidence="18" type="ORF">BIP78_1033</name>
</gene>
<sequence>MGFMKLEADPGARERAVLAFWEESQAFARSLDARRNGPRFVFYEGPPTANGRPHIGHLLARLQKDLFPRYHTMRGRYVGRKAGWDCHGLPVELEVEKALGITTKAEIEQYGVEAFVTRCRESVQTYIRAWEEMIRRLGFWIDLSNPYTTYADDYVETLWWELKEIHARGLLYPGHKILPYCPRCGTSLSSHEVAQGYARVADPSVFVRMPLADAPNVALLVWTTTPWTLPANVAVAIQPEAPYAEVEYNGERLVLAASRVSAVLGDDARVLRLLPGHELVGKAYEPVYRLATGEAAYRVQPAGFVSLDEGTGIVHIAPAFGEEDYSLGREANLPFLQPVDRGGRFTDEFKLAAGMFVKDADPTILRDLAERGRLFRREDYEHDYPFCWRCDTPLLYYALDSWFIATTQAKDEIITASQTVAWHPPHVGESRFGDFLASMRDWALSRDRYWGTPLPVWTCTGCGAVRVVGSRAELVEWAVDPDLARTVELHRPYVDRVELRCRCGRTLRRVPYVLDTWFDSGSMHTAQWHYPFENQDQFTANYPADFISEGLDQTRGWFYTMLVTGVLLHGSAPYRNVLVTGMGLDREGQKMSKSRGNVLDPMPLVEAHGADAVRWYLASESAPWNERRYDESGAQQARFGFLDTVRNCHDFFVLYAEIDGFSADMAVRPVAERPPLDRWLVSRVATTVERVTAALDGFDPLAATREIGALVDDLSNWYIRLSRPRFWGGGLTQDKIAAYGTLYEALRTLALLLAPFTPFLAEALWMSLRMDHDPDSVHLADWPTAPQRDPALEAQMTRVRSVASLALSARNLAKVKVRQPLSTLYVLHRDGDESIPDELWALVRDEVNVKAVVRADTFDPYRVPRLSPDFRRLGPAYGDRAPKIAAALSHTDPRRAAADLATRGRIELKIDGEVLTLDSDLVRVEWKATEGYAVAAGPDGAVALDLKLDEVLKAEGDLRELVHRLQLARKEAGFAVTDRIELGYDGPIGAIFRRFSDRIGAEVLAVAITQGELPGAEHEVDLVVHGRSGTVWLKRSRR</sequence>
<dbReference type="GO" id="GO:0006428">
    <property type="term" value="P:isoleucyl-tRNA aminoacylation"/>
    <property type="evidence" value="ECO:0007669"/>
    <property type="project" value="UniProtKB-UniRule"/>
</dbReference>
<dbReference type="Proteomes" id="UP000287233">
    <property type="component" value="Chromosome"/>
</dbReference>
<dbReference type="GO" id="GO:0005524">
    <property type="term" value="F:ATP binding"/>
    <property type="evidence" value="ECO:0007669"/>
    <property type="project" value="UniProtKB-UniRule"/>
</dbReference>
<dbReference type="GO" id="GO:0002161">
    <property type="term" value="F:aminoacyl-tRNA deacylase activity"/>
    <property type="evidence" value="ECO:0007669"/>
    <property type="project" value="InterPro"/>
</dbReference>
<evidence type="ECO:0000256" key="14">
    <source>
        <dbReference type="ARBA" id="ARBA00048359"/>
    </source>
</evidence>
<dbReference type="GO" id="GO:0008270">
    <property type="term" value="F:zinc ion binding"/>
    <property type="evidence" value="ECO:0007669"/>
    <property type="project" value="UniProtKB-UniRule"/>
</dbReference>
<comment type="catalytic activity">
    <reaction evidence="14 15">
        <text>tRNA(Ile) + L-isoleucine + ATP = L-isoleucyl-tRNA(Ile) + AMP + diphosphate</text>
        <dbReference type="Rhea" id="RHEA:11060"/>
        <dbReference type="Rhea" id="RHEA-COMP:9666"/>
        <dbReference type="Rhea" id="RHEA-COMP:9695"/>
        <dbReference type="ChEBI" id="CHEBI:30616"/>
        <dbReference type="ChEBI" id="CHEBI:33019"/>
        <dbReference type="ChEBI" id="CHEBI:58045"/>
        <dbReference type="ChEBI" id="CHEBI:78442"/>
        <dbReference type="ChEBI" id="CHEBI:78528"/>
        <dbReference type="ChEBI" id="CHEBI:456215"/>
        <dbReference type="EC" id="6.1.1.5"/>
    </reaction>
</comment>
<dbReference type="InterPro" id="IPR001412">
    <property type="entry name" value="aa-tRNA-synth_I_CS"/>
</dbReference>
<evidence type="ECO:0000256" key="6">
    <source>
        <dbReference type="ARBA" id="ARBA00022598"/>
    </source>
</evidence>
<organism evidence="18 19">
    <name type="scientific">Bipolaricaulis sibiricus</name>
    <dbReference type="NCBI Taxonomy" id="2501609"/>
    <lineage>
        <taxon>Bacteria</taxon>
        <taxon>Candidatus Bipolaricaulota</taxon>
        <taxon>Candidatus Bipolaricaulia</taxon>
        <taxon>Candidatus Bipolaricaulales</taxon>
        <taxon>Candidatus Bipolaricaulaceae</taxon>
        <taxon>Candidatus Bipolaricaulis</taxon>
    </lineage>
</organism>
<evidence type="ECO:0000256" key="1">
    <source>
        <dbReference type="ARBA" id="ARBA00001947"/>
    </source>
</evidence>
<keyword evidence="10 15" id="KW-0067">ATP-binding</keyword>
<keyword evidence="7 15" id="KW-0479">Metal-binding</keyword>
<dbReference type="Pfam" id="PF00133">
    <property type="entry name" value="tRNA-synt_1"/>
    <property type="match status" value="1"/>
</dbReference>
<dbReference type="PRINTS" id="PR00984">
    <property type="entry name" value="TRNASYNTHILE"/>
</dbReference>
<evidence type="ECO:0000256" key="13">
    <source>
        <dbReference type="ARBA" id="ARBA00025217"/>
    </source>
</evidence>
<dbReference type="PANTHER" id="PTHR42780">
    <property type="entry name" value="SOLEUCYL-TRNA SYNTHETASE"/>
    <property type="match status" value="1"/>
</dbReference>
<evidence type="ECO:0000256" key="4">
    <source>
        <dbReference type="ARBA" id="ARBA00011245"/>
    </source>
</evidence>
<feature type="short sequence motif" description="'KMSKS' region" evidence="15">
    <location>
        <begin position="590"/>
        <end position="594"/>
    </location>
</feature>
<keyword evidence="5 15" id="KW-0963">Cytoplasm</keyword>
<dbReference type="InterPro" id="IPR009080">
    <property type="entry name" value="tRNAsynth_Ia_anticodon-bd"/>
</dbReference>
<comment type="subunit">
    <text evidence="4 15">Monomer.</text>
</comment>
<dbReference type="InterPro" id="IPR009008">
    <property type="entry name" value="Val/Leu/Ile-tRNA-synth_edit"/>
</dbReference>
<dbReference type="InterPro" id="IPR014729">
    <property type="entry name" value="Rossmann-like_a/b/a_fold"/>
</dbReference>
<dbReference type="HAMAP" id="MF_02003">
    <property type="entry name" value="Ile_tRNA_synth_type2"/>
    <property type="match status" value="1"/>
</dbReference>
<evidence type="ECO:0000259" key="16">
    <source>
        <dbReference type="Pfam" id="PF00133"/>
    </source>
</evidence>
<dbReference type="InterPro" id="IPR002301">
    <property type="entry name" value="Ile-tRNA-ligase"/>
</dbReference>
<dbReference type="FunFam" id="3.40.50.620:FF:000063">
    <property type="entry name" value="Isoleucine--tRNA ligase"/>
    <property type="match status" value="1"/>
</dbReference>
<evidence type="ECO:0000256" key="8">
    <source>
        <dbReference type="ARBA" id="ARBA00022741"/>
    </source>
</evidence>
<dbReference type="GO" id="GO:0005737">
    <property type="term" value="C:cytoplasm"/>
    <property type="evidence" value="ECO:0007669"/>
    <property type="project" value="UniProtKB-SubCell"/>
</dbReference>
<dbReference type="EC" id="6.1.1.5" evidence="15"/>
<evidence type="ECO:0000256" key="3">
    <source>
        <dbReference type="ARBA" id="ARBA00007078"/>
    </source>
</evidence>
<dbReference type="SUPFAM" id="SSF47323">
    <property type="entry name" value="Anticodon-binding domain of a subclass of class I aminoacyl-tRNA synthetases"/>
    <property type="match status" value="1"/>
</dbReference>
<keyword evidence="12 15" id="KW-0030">Aminoacyl-tRNA synthetase</keyword>
<protein>
    <recommendedName>
        <fullName evidence="15">Isoleucine--tRNA ligase</fullName>
        <ecNumber evidence="15">6.1.1.5</ecNumber>
    </recommendedName>
    <alternativeName>
        <fullName evidence="15">Isoleucyl-tRNA synthetase</fullName>
        <shortName evidence="15">IleRS</shortName>
    </alternativeName>
</protein>
<dbReference type="FunFam" id="3.40.50.620:FF:000075">
    <property type="entry name" value="Isoleucine--tRNA ligase"/>
    <property type="match status" value="1"/>
</dbReference>
<dbReference type="CDD" id="cd00818">
    <property type="entry name" value="IleRS_core"/>
    <property type="match status" value="1"/>
</dbReference>
<keyword evidence="11 15" id="KW-0648">Protein biosynthesis</keyword>
<keyword evidence="9 15" id="KW-0862">Zinc</keyword>
<dbReference type="SUPFAM" id="SSF52374">
    <property type="entry name" value="Nucleotidylyl transferase"/>
    <property type="match status" value="1"/>
</dbReference>
<dbReference type="Pfam" id="PF19302">
    <property type="entry name" value="DUF5915"/>
    <property type="match status" value="1"/>
</dbReference>
<accession>A0A410FUN0</accession>
<evidence type="ECO:0000256" key="15">
    <source>
        <dbReference type="HAMAP-Rule" id="MF_02003"/>
    </source>
</evidence>
<dbReference type="InterPro" id="IPR013155">
    <property type="entry name" value="M/V/L/I-tRNA-synth_anticd-bd"/>
</dbReference>
<dbReference type="NCBIfam" id="TIGR00392">
    <property type="entry name" value="ileS"/>
    <property type="match status" value="1"/>
</dbReference>
<evidence type="ECO:0000256" key="12">
    <source>
        <dbReference type="ARBA" id="ARBA00023146"/>
    </source>
</evidence>
<evidence type="ECO:0000256" key="5">
    <source>
        <dbReference type="ARBA" id="ARBA00022490"/>
    </source>
</evidence>
<dbReference type="Gene3D" id="3.90.740.10">
    <property type="entry name" value="Valyl/Leucyl/Isoleucyl-tRNA synthetase, editing domain"/>
    <property type="match status" value="1"/>
</dbReference>
<evidence type="ECO:0000256" key="2">
    <source>
        <dbReference type="ARBA" id="ARBA00004496"/>
    </source>
</evidence>
<dbReference type="KEGG" id="bih:BIP78_1033"/>
<evidence type="ECO:0000256" key="11">
    <source>
        <dbReference type="ARBA" id="ARBA00022917"/>
    </source>
</evidence>
<evidence type="ECO:0000259" key="17">
    <source>
        <dbReference type="Pfam" id="PF08264"/>
    </source>
</evidence>
<dbReference type="AlphaFoldDB" id="A0A410FUN0"/>
<feature type="domain" description="Aminoacyl-tRNA synthetase class Ia" evidence="16">
    <location>
        <begin position="17"/>
        <end position="621"/>
    </location>
</feature>
<comment type="domain">
    <text evidence="15">IleRS has two distinct active sites: one for aminoacylation and one for editing. The misactivated valine is translocated from the active site to the editing site, which sterically excludes the correctly activated isoleucine. The single editing site contains two valyl binding pockets, one specific for each substrate (Val-AMP or Val-tRNA(Ile)).</text>
</comment>
<evidence type="ECO:0000256" key="7">
    <source>
        <dbReference type="ARBA" id="ARBA00022723"/>
    </source>
</evidence>
<dbReference type="GO" id="GO:0004822">
    <property type="term" value="F:isoleucine-tRNA ligase activity"/>
    <property type="evidence" value="ECO:0007669"/>
    <property type="project" value="UniProtKB-UniRule"/>
</dbReference>
<name>A0A410FUN0_BIPS1</name>
<feature type="domain" description="Methionyl/Valyl/Leucyl/Isoleucyl-tRNA synthetase anticodon-binding" evidence="17">
    <location>
        <begin position="677"/>
        <end position="823"/>
    </location>
</feature>
<feature type="short sequence motif" description="'HIGH' region" evidence="15">
    <location>
        <begin position="47"/>
        <end position="57"/>
    </location>
</feature>
<comment type="similarity">
    <text evidence="3 15">Belongs to the class-I aminoacyl-tRNA synthetase family. IleS type 2 subfamily.</text>
</comment>
<comment type="cofactor">
    <cofactor evidence="1 15">
        <name>Zn(2+)</name>
        <dbReference type="ChEBI" id="CHEBI:29105"/>
    </cofactor>
</comment>
<dbReference type="Gene3D" id="1.10.730.10">
    <property type="entry name" value="Isoleucyl-tRNA Synthetase, Domain 1"/>
    <property type="match status" value="1"/>
</dbReference>
<comment type="function">
    <text evidence="13 15">Catalyzes the attachment of isoleucine to tRNA(Ile). As IleRS can inadvertently accommodate and process structurally similar amino acids such as valine, to avoid such errors it has two additional distinct tRNA(Ile)-dependent editing activities. One activity is designated as 'pretransfer' editing and involves the hydrolysis of activated Val-AMP. The other activity is designated 'posttransfer' editing and involves deacylation of mischarged Val-tRNA(Ile).</text>
</comment>
<reference evidence="19" key="1">
    <citation type="submission" date="2018-12" db="EMBL/GenBank/DDBJ databases">
        <title>Complete genome sequence of an uncultured bacterium of the candidate phylum Bipolaricaulota.</title>
        <authorList>
            <person name="Kadnikov V.V."/>
            <person name="Mardanov A.V."/>
            <person name="Beletsky A.V."/>
            <person name="Frank Y.A."/>
            <person name="Karnachuk O.V."/>
            <person name="Ravin N.V."/>
        </authorList>
    </citation>
    <scope>NUCLEOTIDE SEQUENCE [LARGE SCALE GENOMIC DNA]</scope>
</reference>
<dbReference type="Pfam" id="PF08264">
    <property type="entry name" value="Anticodon_1"/>
    <property type="match status" value="1"/>
</dbReference>
<dbReference type="Gene3D" id="3.40.50.620">
    <property type="entry name" value="HUPs"/>
    <property type="match status" value="2"/>
</dbReference>
<evidence type="ECO:0000313" key="18">
    <source>
        <dbReference type="EMBL" id="QAA76799.1"/>
    </source>
</evidence>
<dbReference type="InterPro" id="IPR033709">
    <property type="entry name" value="Anticodon_Ile_ABEc"/>
</dbReference>
<evidence type="ECO:0000256" key="9">
    <source>
        <dbReference type="ARBA" id="ARBA00022833"/>
    </source>
</evidence>
<evidence type="ECO:0000313" key="19">
    <source>
        <dbReference type="Proteomes" id="UP000287233"/>
    </source>
</evidence>
<keyword evidence="6 15" id="KW-0436">Ligase</keyword>
<evidence type="ECO:0000256" key="10">
    <source>
        <dbReference type="ARBA" id="ARBA00022840"/>
    </source>
</evidence>
<dbReference type="PROSITE" id="PS00178">
    <property type="entry name" value="AA_TRNA_LIGASE_I"/>
    <property type="match status" value="1"/>
</dbReference>
<dbReference type="InterPro" id="IPR023586">
    <property type="entry name" value="Ile-tRNA-ligase_type2"/>
</dbReference>
<dbReference type="SUPFAM" id="SSF50677">
    <property type="entry name" value="ValRS/IleRS/LeuRS editing domain"/>
    <property type="match status" value="1"/>
</dbReference>
<comment type="subcellular location">
    <subcellularLocation>
        <location evidence="2 15">Cytoplasm</location>
    </subcellularLocation>
</comment>
<feature type="binding site" evidence="15">
    <location>
        <position position="593"/>
    </location>
    <ligand>
        <name>ATP</name>
        <dbReference type="ChEBI" id="CHEBI:30616"/>
    </ligand>
</feature>
<dbReference type="EMBL" id="CP034928">
    <property type="protein sequence ID" value="QAA76799.1"/>
    <property type="molecule type" value="Genomic_DNA"/>
</dbReference>
<dbReference type="CDD" id="cd07961">
    <property type="entry name" value="Anticodon_Ia_Ile_ABEc"/>
    <property type="match status" value="1"/>
</dbReference>
<dbReference type="InterPro" id="IPR002300">
    <property type="entry name" value="aa-tRNA-synth_Ia"/>
</dbReference>
<keyword evidence="8 15" id="KW-0547">Nucleotide-binding</keyword>